<evidence type="ECO:0000313" key="2">
    <source>
        <dbReference type="EMBL" id="TCD65502.1"/>
    </source>
</evidence>
<evidence type="ECO:0000256" key="1">
    <source>
        <dbReference type="SAM" id="MobiDB-lite"/>
    </source>
</evidence>
<accession>A0A4R0RDT7</accession>
<dbReference type="OrthoDB" id="10251727at2759"/>
<dbReference type="AlphaFoldDB" id="A0A4R0RDT7"/>
<dbReference type="InterPro" id="IPR028364">
    <property type="entry name" value="Ribosomal_uL1/biogenesis"/>
</dbReference>
<dbReference type="EMBL" id="RWJN01000177">
    <property type="protein sequence ID" value="TCD65502.1"/>
    <property type="molecule type" value="Genomic_DNA"/>
</dbReference>
<organism evidence="2 3">
    <name type="scientific">Steccherinum ochraceum</name>
    <dbReference type="NCBI Taxonomy" id="92696"/>
    <lineage>
        <taxon>Eukaryota</taxon>
        <taxon>Fungi</taxon>
        <taxon>Dikarya</taxon>
        <taxon>Basidiomycota</taxon>
        <taxon>Agaricomycotina</taxon>
        <taxon>Agaricomycetes</taxon>
        <taxon>Polyporales</taxon>
        <taxon>Steccherinaceae</taxon>
        <taxon>Steccherinum</taxon>
    </lineage>
</organism>
<feature type="compositionally biased region" description="Low complexity" evidence="1">
    <location>
        <begin position="415"/>
        <end position="429"/>
    </location>
</feature>
<feature type="compositionally biased region" description="Acidic residues" evidence="1">
    <location>
        <begin position="265"/>
        <end position="278"/>
    </location>
</feature>
<keyword evidence="3" id="KW-1185">Reference proteome</keyword>
<dbReference type="Proteomes" id="UP000292702">
    <property type="component" value="Unassembled WGS sequence"/>
</dbReference>
<comment type="caution">
    <text evidence="2">The sequence shown here is derived from an EMBL/GenBank/DDBJ whole genome shotgun (WGS) entry which is preliminary data.</text>
</comment>
<gene>
    <name evidence="2" type="ORF">EIP91_002550</name>
</gene>
<feature type="region of interest" description="Disordered" evidence="1">
    <location>
        <begin position="265"/>
        <end position="603"/>
    </location>
</feature>
<feature type="compositionally biased region" description="Basic and acidic residues" evidence="1">
    <location>
        <begin position="548"/>
        <end position="567"/>
    </location>
</feature>
<dbReference type="InterPro" id="IPR016095">
    <property type="entry name" value="Ribosomal_uL1_3-a/b-sand"/>
</dbReference>
<feature type="compositionally biased region" description="Basic and acidic residues" evidence="1">
    <location>
        <begin position="330"/>
        <end position="339"/>
    </location>
</feature>
<dbReference type="STRING" id="92696.A0A4R0RDT7"/>
<dbReference type="CDD" id="cd00403">
    <property type="entry name" value="Ribosomal_L1"/>
    <property type="match status" value="1"/>
</dbReference>
<name>A0A4R0RDT7_9APHY</name>
<dbReference type="SUPFAM" id="SSF56808">
    <property type="entry name" value="Ribosomal protein L1"/>
    <property type="match status" value="1"/>
</dbReference>
<dbReference type="Pfam" id="PF00687">
    <property type="entry name" value="Ribosomal_L1"/>
    <property type="match status" value="1"/>
</dbReference>
<reference evidence="2 3" key="1">
    <citation type="submission" date="2018-11" db="EMBL/GenBank/DDBJ databases">
        <title>Genome assembly of Steccherinum ochraceum LE-BIN_3174, the white-rot fungus of the Steccherinaceae family (The Residual Polyporoid clade, Polyporales, Basidiomycota).</title>
        <authorList>
            <person name="Fedorova T.V."/>
            <person name="Glazunova O.A."/>
            <person name="Landesman E.O."/>
            <person name="Moiseenko K.V."/>
            <person name="Psurtseva N.V."/>
            <person name="Savinova O.S."/>
            <person name="Shakhova N.V."/>
            <person name="Tyazhelova T.V."/>
            <person name="Vasina D.V."/>
        </authorList>
    </citation>
    <scope>NUCLEOTIDE SEQUENCE [LARGE SCALE GENOMIC DNA]</scope>
    <source>
        <strain evidence="2 3">LE-BIN_3174</strain>
    </source>
</reference>
<evidence type="ECO:0008006" key="4">
    <source>
        <dbReference type="Google" id="ProtNLM"/>
    </source>
</evidence>
<evidence type="ECO:0000313" key="3">
    <source>
        <dbReference type="Proteomes" id="UP000292702"/>
    </source>
</evidence>
<dbReference type="InterPro" id="IPR023674">
    <property type="entry name" value="Ribosomal_uL1-like"/>
</dbReference>
<feature type="compositionally biased region" description="Basic and acidic residues" evidence="1">
    <location>
        <begin position="283"/>
        <end position="294"/>
    </location>
</feature>
<proteinExistence type="predicted"/>
<feature type="compositionally biased region" description="Low complexity" evidence="1">
    <location>
        <begin position="439"/>
        <end position="453"/>
    </location>
</feature>
<sequence>MAKKTAPELIDEHVSVGQSEKAVDALLKHVHKIQEEKAKTELVEGREQHIWLQLTVKQMQPEKKLKPIKLPIAHPLVDPRESNVCLITKDPQREYKDLLEKNGIKFVHRVTGISKLKGKFKGFEERRMLLKENELFLADERVIPLLPALLGSKFFKAKKQPIPVCLTRKDLKGELERAISSTYFHQNQGTCSSIKIGAPSHSSTQIVANLKSALPVLVKHLKGGWDNVQSLHIKTSNSISLPIWTCDLGSDEGGRWDGLVAEDVEMSGSDDESEEEDGAMVVEEGKAAEEEVKTTKKGKKRAAEEDAPTPKKKAKSDEGDVKKGSKKLKVTADEAERTAPGEAVTTSAVSAPIKAKKEKKEKATKVAAPAPSTSAATLETSSTDITDKAAPSKKKKRASAAPETIISETPASFSKSAAVTPAPVTPSSTKKTKTPRALATDFFDATPASAAPTSAPPPPNTPADGLVADTPAPSGKKKRKGKGVEATPLSAAIEKLADDAPEATPSKAQVVTDEAVTPAEKPARKPRHKKRASEIGAENVEATPVKTPSKEVKVAETPELSTKELKQKRSAAGGEKKKEKVAKSKLSGQSAKEALIGKKGLKA</sequence>
<feature type="compositionally biased region" description="Low complexity" evidence="1">
    <location>
        <begin position="365"/>
        <end position="383"/>
    </location>
</feature>
<protein>
    <recommendedName>
        <fullName evidence="4">Ribosomal L1 domain-containing protein 1</fullName>
    </recommendedName>
</protein>
<dbReference type="Gene3D" id="3.40.50.790">
    <property type="match status" value="1"/>
</dbReference>